<gene>
    <name evidence="1" type="ORF">GTC17262_15550</name>
</gene>
<evidence type="ECO:0008006" key="2">
    <source>
        <dbReference type="Google" id="ProtNLM"/>
    </source>
</evidence>
<dbReference type="Pfam" id="PF18616">
    <property type="entry name" value="CdiI_3"/>
    <property type="match status" value="1"/>
</dbReference>
<protein>
    <recommendedName>
        <fullName evidence="2">Immunity protein 63 domain-containing protein</fullName>
    </recommendedName>
</protein>
<evidence type="ECO:0000313" key="1">
    <source>
        <dbReference type="EMBL" id="BFO81364.1"/>
    </source>
</evidence>
<organism evidence="1">
    <name type="scientific">Prevotella sp. GTC17262</name>
    <dbReference type="NCBI Taxonomy" id="3236797"/>
    <lineage>
        <taxon>Bacteria</taxon>
        <taxon>Pseudomonadati</taxon>
        <taxon>Bacteroidota</taxon>
        <taxon>Bacteroidia</taxon>
        <taxon>Bacteroidales</taxon>
        <taxon>Prevotellaceae</taxon>
        <taxon>Prevotella</taxon>
    </lineage>
</organism>
<proteinExistence type="predicted"/>
<dbReference type="InterPro" id="IPR040547">
    <property type="entry name" value="CdiI"/>
</dbReference>
<dbReference type="CDD" id="cd20691">
    <property type="entry name" value="CdiI_EC536-like"/>
    <property type="match status" value="1"/>
</dbReference>
<sequence length="154" mass="18379">MQKNLSNKTLEQILNTKWTGDIPTDEDSSVNRHLYYLYNTPIYRYGIEDIRFIIGQEILLEVFVPIALDILYDNILAEGDFYEGDLLYYVLTINPTYWANNSCQLIKFIGLLLKYQETIDSYDVPRSLKRTYDEFIKKWGILTKKFFRIMDIKY</sequence>
<dbReference type="EMBL" id="AP035789">
    <property type="protein sequence ID" value="BFO81364.1"/>
    <property type="molecule type" value="Genomic_DNA"/>
</dbReference>
<name>A0AB33JPZ5_9BACT</name>
<dbReference type="AlphaFoldDB" id="A0AB33JPZ5"/>
<reference evidence="1" key="1">
    <citation type="submission" date="2024-07" db="EMBL/GenBank/DDBJ databases">
        <title>Complete genome sequence of Prevotella sp. YM-2024 GTC17262.</title>
        <authorList>
            <person name="Hayashi M."/>
            <person name="Muto Y."/>
            <person name="Tanaka K."/>
            <person name="Niwa H."/>
        </authorList>
    </citation>
    <scope>NUCLEOTIDE SEQUENCE</scope>
    <source>
        <strain evidence="1">GTC17262</strain>
    </source>
</reference>
<accession>A0AB33JPZ5</accession>